<feature type="region of interest" description="Disordered" evidence="1">
    <location>
        <begin position="1"/>
        <end position="117"/>
    </location>
</feature>
<keyword evidence="3" id="KW-1185">Reference proteome</keyword>
<feature type="compositionally biased region" description="Basic residues" evidence="1">
    <location>
        <begin position="1"/>
        <end position="12"/>
    </location>
</feature>
<reference evidence="2" key="1">
    <citation type="submission" date="2020-01" db="EMBL/GenBank/DDBJ databases">
        <authorList>
            <person name="Mishra B."/>
        </authorList>
    </citation>
    <scope>NUCLEOTIDE SEQUENCE [LARGE SCALE GENOMIC DNA]</scope>
</reference>
<gene>
    <name evidence="2" type="ORF">MERR_LOCUS7504</name>
</gene>
<comment type="caution">
    <text evidence="2">The sequence shown here is derived from an EMBL/GenBank/DDBJ whole genome shotgun (WGS) entry which is preliminary data.</text>
</comment>
<organism evidence="2 3">
    <name type="scientific">Microthlaspi erraticum</name>
    <dbReference type="NCBI Taxonomy" id="1685480"/>
    <lineage>
        <taxon>Eukaryota</taxon>
        <taxon>Viridiplantae</taxon>
        <taxon>Streptophyta</taxon>
        <taxon>Embryophyta</taxon>
        <taxon>Tracheophyta</taxon>
        <taxon>Spermatophyta</taxon>
        <taxon>Magnoliopsida</taxon>
        <taxon>eudicotyledons</taxon>
        <taxon>Gunneridae</taxon>
        <taxon>Pentapetalae</taxon>
        <taxon>rosids</taxon>
        <taxon>malvids</taxon>
        <taxon>Brassicales</taxon>
        <taxon>Brassicaceae</taxon>
        <taxon>Coluteocarpeae</taxon>
        <taxon>Microthlaspi</taxon>
    </lineage>
</organism>
<protein>
    <submittedName>
        <fullName evidence="2">Uncharacterized protein</fullName>
    </submittedName>
</protein>
<accession>A0A6D2HVI3</accession>
<evidence type="ECO:0000256" key="1">
    <source>
        <dbReference type="SAM" id="MobiDB-lite"/>
    </source>
</evidence>
<evidence type="ECO:0000313" key="2">
    <source>
        <dbReference type="EMBL" id="CAA7020269.1"/>
    </source>
</evidence>
<feature type="compositionally biased region" description="Basic and acidic residues" evidence="1">
    <location>
        <begin position="137"/>
        <end position="151"/>
    </location>
</feature>
<evidence type="ECO:0000313" key="3">
    <source>
        <dbReference type="Proteomes" id="UP000467841"/>
    </source>
</evidence>
<feature type="region of interest" description="Disordered" evidence="1">
    <location>
        <begin position="129"/>
        <end position="151"/>
    </location>
</feature>
<dbReference type="AlphaFoldDB" id="A0A6D2HVI3"/>
<feature type="compositionally biased region" description="Basic residues" evidence="1">
    <location>
        <begin position="46"/>
        <end position="56"/>
    </location>
</feature>
<proteinExistence type="predicted"/>
<dbReference type="EMBL" id="CACVBM020000532">
    <property type="protein sequence ID" value="CAA7020269.1"/>
    <property type="molecule type" value="Genomic_DNA"/>
</dbReference>
<dbReference type="Proteomes" id="UP000467841">
    <property type="component" value="Unassembled WGS sequence"/>
</dbReference>
<name>A0A6D2HVI3_9BRAS</name>
<feature type="compositionally biased region" description="Basic residues" evidence="1">
    <location>
        <begin position="100"/>
        <end position="114"/>
    </location>
</feature>
<sequence>MSRKGVITKRVKTGPDGSIEKPRQPCRAAGRGTNVPRRPNPSVLKSRPKFKSKSGRVHITTREAMSRGRPPQPLTMPRTTMPREPGSNASRPRNLLTYRGRWRPIRKATPHVRPKSSTVPIVPRAAMTRLSGRSSRRPSERRGRPEARFEAHLRIFSPA</sequence>